<feature type="compositionally biased region" description="Polar residues" evidence="1">
    <location>
        <begin position="7"/>
        <end position="25"/>
    </location>
</feature>
<evidence type="ECO:0000313" key="2">
    <source>
        <dbReference type="EMBL" id="KAJ1158618.1"/>
    </source>
</evidence>
<organism evidence="2 3">
    <name type="scientific">Pleurodeles waltl</name>
    <name type="common">Iberian ribbed newt</name>
    <dbReference type="NCBI Taxonomy" id="8319"/>
    <lineage>
        <taxon>Eukaryota</taxon>
        <taxon>Metazoa</taxon>
        <taxon>Chordata</taxon>
        <taxon>Craniata</taxon>
        <taxon>Vertebrata</taxon>
        <taxon>Euteleostomi</taxon>
        <taxon>Amphibia</taxon>
        <taxon>Batrachia</taxon>
        <taxon>Caudata</taxon>
        <taxon>Salamandroidea</taxon>
        <taxon>Salamandridae</taxon>
        <taxon>Pleurodelinae</taxon>
        <taxon>Pleurodeles</taxon>
    </lineage>
</organism>
<keyword evidence="3" id="KW-1185">Reference proteome</keyword>
<feature type="region of interest" description="Disordered" evidence="1">
    <location>
        <begin position="1"/>
        <end position="30"/>
    </location>
</feature>
<dbReference type="AlphaFoldDB" id="A0AAV7S3C1"/>
<proteinExistence type="predicted"/>
<reference evidence="2" key="1">
    <citation type="journal article" date="2022" name="bioRxiv">
        <title>Sequencing and chromosome-scale assembly of the giantPleurodeles waltlgenome.</title>
        <authorList>
            <person name="Brown T."/>
            <person name="Elewa A."/>
            <person name="Iarovenko S."/>
            <person name="Subramanian E."/>
            <person name="Araus A.J."/>
            <person name="Petzold A."/>
            <person name="Susuki M."/>
            <person name="Suzuki K.-i.T."/>
            <person name="Hayashi T."/>
            <person name="Toyoda A."/>
            <person name="Oliveira C."/>
            <person name="Osipova E."/>
            <person name="Leigh N.D."/>
            <person name="Simon A."/>
            <person name="Yun M.H."/>
        </authorList>
    </citation>
    <scope>NUCLEOTIDE SEQUENCE</scope>
    <source>
        <strain evidence="2">20211129_DDA</strain>
        <tissue evidence="2">Liver</tissue>
    </source>
</reference>
<comment type="caution">
    <text evidence="2">The sequence shown here is derived from an EMBL/GenBank/DDBJ whole genome shotgun (WGS) entry which is preliminary data.</text>
</comment>
<evidence type="ECO:0000256" key="1">
    <source>
        <dbReference type="SAM" id="MobiDB-lite"/>
    </source>
</evidence>
<name>A0AAV7S3C1_PLEWA</name>
<evidence type="ECO:0000313" key="3">
    <source>
        <dbReference type="Proteomes" id="UP001066276"/>
    </source>
</evidence>
<accession>A0AAV7S3C1</accession>
<protein>
    <submittedName>
        <fullName evidence="2">Uncharacterized protein</fullName>
    </submittedName>
</protein>
<dbReference type="EMBL" id="JANPWB010000009">
    <property type="protein sequence ID" value="KAJ1158618.1"/>
    <property type="molecule type" value="Genomic_DNA"/>
</dbReference>
<dbReference type="Proteomes" id="UP001066276">
    <property type="component" value="Chromosome 5"/>
</dbReference>
<sequence>MSVYARNAQNESRMSVSAPNAQNEARMSHRARSTRACMEGQIHKLHITQLGKDGSFVAKSATGEQESRIIGMMEAVQSDVRQLLPSFWDELRTRLQEVVLMLIKKASKTLNEYHCLVLPPSRVPFTRRAPGEHGRG</sequence>
<gene>
    <name evidence="2" type="ORF">NDU88_011306</name>
</gene>